<dbReference type="EMBL" id="QGDT01000001">
    <property type="protein sequence ID" value="PWJ60054.1"/>
    <property type="molecule type" value="Genomic_DNA"/>
</dbReference>
<feature type="transmembrane region" description="Helical" evidence="1">
    <location>
        <begin position="234"/>
        <end position="257"/>
    </location>
</feature>
<feature type="transmembrane region" description="Helical" evidence="1">
    <location>
        <begin position="212"/>
        <end position="228"/>
    </location>
</feature>
<dbReference type="InterPro" id="IPR050879">
    <property type="entry name" value="Acyltransferase_3"/>
</dbReference>
<comment type="caution">
    <text evidence="3">The sequence shown here is derived from an EMBL/GenBank/DDBJ whole genome shotgun (WGS) entry which is preliminary data.</text>
</comment>
<name>A0A316AS10_9BACT</name>
<protein>
    <submittedName>
        <fullName evidence="3">Peptidoglycan/LPS O-acetylase OafA/YrhL</fullName>
    </submittedName>
</protein>
<dbReference type="PANTHER" id="PTHR23028:SF131">
    <property type="entry name" value="BLR2367 PROTEIN"/>
    <property type="match status" value="1"/>
</dbReference>
<gene>
    <name evidence="3" type="ORF">CLV98_101230</name>
</gene>
<feature type="transmembrane region" description="Helical" evidence="1">
    <location>
        <begin position="187"/>
        <end position="205"/>
    </location>
</feature>
<dbReference type="Proteomes" id="UP000245880">
    <property type="component" value="Unassembled WGS sequence"/>
</dbReference>
<feature type="transmembrane region" description="Helical" evidence="1">
    <location>
        <begin position="126"/>
        <end position="146"/>
    </location>
</feature>
<keyword evidence="1" id="KW-1133">Transmembrane helix</keyword>
<evidence type="ECO:0000313" key="3">
    <source>
        <dbReference type="EMBL" id="PWJ60054.1"/>
    </source>
</evidence>
<dbReference type="GO" id="GO:0016020">
    <property type="term" value="C:membrane"/>
    <property type="evidence" value="ECO:0007669"/>
    <property type="project" value="TreeGrafter"/>
</dbReference>
<dbReference type="InterPro" id="IPR002656">
    <property type="entry name" value="Acyl_transf_3_dom"/>
</dbReference>
<keyword evidence="4" id="KW-1185">Reference proteome</keyword>
<evidence type="ECO:0000256" key="1">
    <source>
        <dbReference type="SAM" id="Phobius"/>
    </source>
</evidence>
<dbReference type="OrthoDB" id="290051at2"/>
<dbReference type="Pfam" id="PF01757">
    <property type="entry name" value="Acyl_transf_3"/>
    <property type="match status" value="1"/>
</dbReference>
<feature type="transmembrane region" description="Helical" evidence="1">
    <location>
        <begin position="42"/>
        <end position="63"/>
    </location>
</feature>
<reference evidence="3 4" key="1">
    <citation type="submission" date="2018-03" db="EMBL/GenBank/DDBJ databases">
        <title>Genomic Encyclopedia of Archaeal and Bacterial Type Strains, Phase II (KMG-II): from individual species to whole genera.</title>
        <authorList>
            <person name="Goeker M."/>
        </authorList>
    </citation>
    <scope>NUCLEOTIDE SEQUENCE [LARGE SCALE GENOMIC DNA]</scope>
    <source>
        <strain evidence="3 4">DSM 100346</strain>
    </source>
</reference>
<dbReference type="AlphaFoldDB" id="A0A316AS10"/>
<evidence type="ECO:0000259" key="2">
    <source>
        <dbReference type="Pfam" id="PF01757"/>
    </source>
</evidence>
<feature type="transmembrane region" description="Helical" evidence="1">
    <location>
        <begin position="298"/>
        <end position="320"/>
    </location>
</feature>
<dbReference type="GO" id="GO:0016747">
    <property type="term" value="F:acyltransferase activity, transferring groups other than amino-acyl groups"/>
    <property type="evidence" value="ECO:0007669"/>
    <property type="project" value="InterPro"/>
</dbReference>
<keyword evidence="1" id="KW-0812">Transmembrane</keyword>
<keyword evidence="1" id="KW-0472">Membrane</keyword>
<feature type="transmembrane region" description="Helical" evidence="1">
    <location>
        <begin position="153"/>
        <end position="171"/>
    </location>
</feature>
<feature type="domain" description="Acyltransferase 3" evidence="2">
    <location>
        <begin position="11"/>
        <end position="318"/>
    </location>
</feature>
<sequence>MDRSIHHRFFELDVLRGMAALAVALFHLTINENTEKLGWQFRYGVTGVDIFFMISGFVIYMSLNKVQKPGDFLVFRFARLYPAYWMCVLLTAIFILVYEPAHFSLAQILANLTMFPIYFGVENLDGSYWTLLVELCFYIWIFILLFRRSMRSILYHGAIFTLLIVGFHLFRNSYPSLYQYIQLKLELINHFPLFFSGIVFYHIWTQGYNTKYIIYLLFCFGVACYLHDKGGRSMFFVSLWEHISILLVYFLIFALVVSNKLIFIVKSPLVYLGNISYALYLLHQYIGTHLVRTLNETYSWSIEWAIITVLSVCIGLAAMVHHLVEVPGKALVLKWYKRESPAVKQFA</sequence>
<organism evidence="3 4">
    <name type="scientific">Dyadobacter jejuensis</name>
    <dbReference type="NCBI Taxonomy" id="1082580"/>
    <lineage>
        <taxon>Bacteria</taxon>
        <taxon>Pseudomonadati</taxon>
        <taxon>Bacteroidota</taxon>
        <taxon>Cytophagia</taxon>
        <taxon>Cytophagales</taxon>
        <taxon>Spirosomataceae</taxon>
        <taxon>Dyadobacter</taxon>
    </lineage>
</organism>
<feature type="transmembrane region" description="Helical" evidence="1">
    <location>
        <begin position="12"/>
        <end position="30"/>
    </location>
</feature>
<evidence type="ECO:0000313" key="4">
    <source>
        <dbReference type="Proteomes" id="UP000245880"/>
    </source>
</evidence>
<dbReference type="GO" id="GO:0000271">
    <property type="term" value="P:polysaccharide biosynthetic process"/>
    <property type="evidence" value="ECO:0007669"/>
    <property type="project" value="TreeGrafter"/>
</dbReference>
<feature type="transmembrane region" description="Helical" evidence="1">
    <location>
        <begin position="269"/>
        <end position="286"/>
    </location>
</feature>
<feature type="transmembrane region" description="Helical" evidence="1">
    <location>
        <begin position="83"/>
        <end position="106"/>
    </location>
</feature>
<dbReference type="RefSeq" id="WP_109672106.1">
    <property type="nucleotide sequence ID" value="NZ_QGDT01000001.1"/>
</dbReference>
<dbReference type="PANTHER" id="PTHR23028">
    <property type="entry name" value="ACETYLTRANSFERASE"/>
    <property type="match status" value="1"/>
</dbReference>
<accession>A0A316AS10</accession>
<proteinExistence type="predicted"/>